<comment type="caution">
    <text evidence="3">The sequence shown here is derived from an EMBL/GenBank/DDBJ whole genome shotgun (WGS) entry which is preliminary data.</text>
</comment>
<feature type="region of interest" description="Disordered" evidence="1">
    <location>
        <begin position="42"/>
        <end position="76"/>
    </location>
</feature>
<dbReference type="Gene3D" id="2.40.50.140">
    <property type="entry name" value="Nucleic acid-binding proteins"/>
    <property type="match status" value="1"/>
</dbReference>
<dbReference type="Proteomes" id="UP000237347">
    <property type="component" value="Unassembled WGS sequence"/>
</dbReference>
<dbReference type="InterPro" id="IPR013955">
    <property type="entry name" value="Rep_factor-A_C"/>
</dbReference>
<dbReference type="InterPro" id="IPR012340">
    <property type="entry name" value="NA-bd_OB-fold"/>
</dbReference>
<feature type="domain" description="Replication factor A C-terminal" evidence="2">
    <location>
        <begin position="6"/>
        <end position="62"/>
    </location>
</feature>
<gene>
    <name evidence="3" type="ORF">CFP56_026248</name>
</gene>
<dbReference type="Pfam" id="PF08646">
    <property type="entry name" value="Rep_fac-A_C"/>
    <property type="match status" value="1"/>
</dbReference>
<feature type="compositionally biased region" description="Basic and acidic residues" evidence="1">
    <location>
        <begin position="66"/>
        <end position="76"/>
    </location>
</feature>
<reference evidence="3 4" key="1">
    <citation type="journal article" date="2018" name="Sci. Data">
        <title>The draft genome sequence of cork oak.</title>
        <authorList>
            <person name="Ramos A.M."/>
            <person name="Usie A."/>
            <person name="Barbosa P."/>
            <person name="Barros P.M."/>
            <person name="Capote T."/>
            <person name="Chaves I."/>
            <person name="Simoes F."/>
            <person name="Abreu I."/>
            <person name="Carrasquinho I."/>
            <person name="Faro C."/>
            <person name="Guimaraes J.B."/>
            <person name="Mendonca D."/>
            <person name="Nobrega F."/>
            <person name="Rodrigues L."/>
            <person name="Saibo N.J.M."/>
            <person name="Varela M.C."/>
            <person name="Egas C."/>
            <person name="Matos J."/>
            <person name="Miguel C.M."/>
            <person name="Oliveira M.M."/>
            <person name="Ricardo C.P."/>
            <person name="Goncalves S."/>
        </authorList>
    </citation>
    <scope>NUCLEOTIDE SEQUENCE [LARGE SCALE GENOMIC DNA]</scope>
    <source>
        <strain evidence="4">cv. HL8</strain>
    </source>
</reference>
<accession>A0AAW0K1N3</accession>
<evidence type="ECO:0000313" key="3">
    <source>
        <dbReference type="EMBL" id="KAK7832630.1"/>
    </source>
</evidence>
<evidence type="ECO:0000256" key="1">
    <source>
        <dbReference type="SAM" id="MobiDB-lite"/>
    </source>
</evidence>
<dbReference type="SUPFAM" id="SSF50249">
    <property type="entry name" value="Nucleic acid-binding proteins"/>
    <property type="match status" value="1"/>
</dbReference>
<name>A0AAW0K1N3_QUESU</name>
<organism evidence="3 4">
    <name type="scientific">Quercus suber</name>
    <name type="common">Cork oak</name>
    <dbReference type="NCBI Taxonomy" id="58331"/>
    <lineage>
        <taxon>Eukaryota</taxon>
        <taxon>Viridiplantae</taxon>
        <taxon>Streptophyta</taxon>
        <taxon>Embryophyta</taxon>
        <taxon>Tracheophyta</taxon>
        <taxon>Spermatophyta</taxon>
        <taxon>Magnoliopsida</taxon>
        <taxon>eudicotyledons</taxon>
        <taxon>Gunneridae</taxon>
        <taxon>Pentapetalae</taxon>
        <taxon>rosids</taxon>
        <taxon>fabids</taxon>
        <taxon>Fagales</taxon>
        <taxon>Fagaceae</taxon>
        <taxon>Quercus</taxon>
    </lineage>
</organism>
<sequence>MYSSQIIQVQVQDETGSTTFILFDKGAKKIISKTAKELAEMQEEKMKNKSDWNGTLRLRQKRRREKEKEMDKKRWK</sequence>
<evidence type="ECO:0000259" key="2">
    <source>
        <dbReference type="Pfam" id="PF08646"/>
    </source>
</evidence>
<keyword evidence="4" id="KW-1185">Reference proteome</keyword>
<protein>
    <recommendedName>
        <fullName evidence="2">Replication factor A C-terminal domain-containing protein</fullName>
    </recommendedName>
</protein>
<dbReference type="AlphaFoldDB" id="A0AAW0K1N3"/>
<proteinExistence type="predicted"/>
<dbReference type="EMBL" id="PKMF04000420">
    <property type="protein sequence ID" value="KAK7832630.1"/>
    <property type="molecule type" value="Genomic_DNA"/>
</dbReference>
<evidence type="ECO:0000313" key="4">
    <source>
        <dbReference type="Proteomes" id="UP000237347"/>
    </source>
</evidence>